<evidence type="ECO:0000313" key="16">
    <source>
        <dbReference type="Proteomes" id="UP000078544"/>
    </source>
</evidence>
<comment type="cofactor">
    <cofactor evidence="11">
        <name>Cu cation</name>
        <dbReference type="ChEBI" id="CHEBI:23378"/>
    </cofactor>
    <text evidence="11">Contains 1 topaquinone per subunit.</text>
</comment>
<dbReference type="OrthoDB" id="5379943at2759"/>
<dbReference type="GO" id="GO:0005507">
    <property type="term" value="F:copper ion binding"/>
    <property type="evidence" value="ECO:0007669"/>
    <property type="project" value="InterPro"/>
</dbReference>
<name>A0A167ZL01_9HYPO</name>
<dbReference type="SUPFAM" id="SSF54416">
    <property type="entry name" value="Amine oxidase N-terminal region"/>
    <property type="match status" value="2"/>
</dbReference>
<keyword evidence="6 11" id="KW-0560">Oxidoreductase</keyword>
<dbReference type="PROSITE" id="PS01164">
    <property type="entry name" value="COPPER_AMINE_OXID_1"/>
    <property type="match status" value="1"/>
</dbReference>
<dbReference type="InterPro" id="IPR049948">
    <property type="entry name" value="Cu_Am_ox_TPQ-bd"/>
</dbReference>
<evidence type="ECO:0000256" key="1">
    <source>
        <dbReference type="ARBA" id="ARBA00001935"/>
    </source>
</evidence>
<dbReference type="EMBL" id="AZGY01000014">
    <property type="protein sequence ID" value="KZZ92798.1"/>
    <property type="molecule type" value="Genomic_DNA"/>
</dbReference>
<dbReference type="InterPro" id="IPR016182">
    <property type="entry name" value="Cu_amine_oxidase_N-reg"/>
</dbReference>
<keyword evidence="16" id="KW-1185">Reference proteome</keyword>
<dbReference type="GO" id="GO:0008131">
    <property type="term" value="F:primary methylamine oxidase activity"/>
    <property type="evidence" value="ECO:0007669"/>
    <property type="project" value="InterPro"/>
</dbReference>
<keyword evidence="7 11" id="KW-0186">Copper</keyword>
<dbReference type="InterPro" id="IPR015800">
    <property type="entry name" value="Cu_amine_oxidase_N2"/>
</dbReference>
<dbReference type="GO" id="GO:0009308">
    <property type="term" value="P:amine metabolic process"/>
    <property type="evidence" value="ECO:0007669"/>
    <property type="project" value="UniProtKB-UniRule"/>
</dbReference>
<keyword evidence="5 9" id="KW-0801">TPQ</keyword>
<proteinExistence type="inferred from homology"/>
<protein>
    <recommendedName>
        <fullName evidence="11">Amine oxidase</fullName>
        <ecNumber evidence="11">1.4.3.-</ecNumber>
    </recommendedName>
</protein>
<evidence type="ECO:0000256" key="11">
    <source>
        <dbReference type="RuleBase" id="RU000672"/>
    </source>
</evidence>
<dbReference type="SUPFAM" id="SSF49998">
    <property type="entry name" value="Amine oxidase catalytic domain"/>
    <property type="match status" value="1"/>
</dbReference>
<dbReference type="Pfam" id="PF01179">
    <property type="entry name" value="Cu_amine_oxid"/>
    <property type="match status" value="1"/>
</dbReference>
<evidence type="ECO:0000256" key="12">
    <source>
        <dbReference type="SAM" id="MobiDB-lite"/>
    </source>
</evidence>
<feature type="active site" description="Proton acceptor" evidence="9">
    <location>
        <position position="324"/>
    </location>
</feature>
<sequence length="702" mass="79127">MASEIHPLDPLGPEEIAQASGAVRHVFPSESLNFRIITLKEPAKHDMVQYLEREHGKQPLKPRPMRCARVEVLVKPAEGRPELHELLVDLASISVIARKKLEGKHSYIDASYMKEVAEACLADERIQDEIRKLDLPEGSIPVVEPWAYATDGMNDMTERITMCWFYCRHLDHPDANYYAYPLELCAEMSEQLKITRIYHLSAAPEEEGEEGDAASNGHTLRPYDRRKIHDASASEYHPDLRPSPRTTTRPLQVVQPQGPSFEIRGHHVSWEKWTFRVGFNYREGLTLHDIRYDGRSLFYRLSLAEMFVPYADPRPPFPRKGAFDLGNDGAGITANNLKLGCDCLGTIKYFDAWNHTQSGEPLKLPNVVCCHEQDDGILWKHTNYRTGDAIVTRSRILVLQTIITVSNYEYIFAFHFCQDASIFYEVRATGILSTAPHHLDATDKWPWGTVVAPGVMAPYHQHLFSLRIDPAVDGHLNTLAIEESKPMLFGGGDDDDDDAASVQKKKKKDNAFGVGYYTEQQYVEREGGFDLDVSKARVFKIINENETNPVSGTPVGFKLLPQPSQLLLAHPDSFHARRSEFGQHAVWVTNYEDDDFFPAGRYTMQSAGGDGIASAIQRRNADGAARSVRNADIVVWHTFGSTHNPRIEDWPVMPSEKMVVGLKPVNFFTGNPAMDVAVAQQEKSKSVLYNGSRANHVSDSRW</sequence>
<dbReference type="EC" id="1.4.3.-" evidence="11"/>
<dbReference type="InterPro" id="IPR015798">
    <property type="entry name" value="Cu_amine_oxidase_C"/>
</dbReference>
<dbReference type="InterPro" id="IPR000269">
    <property type="entry name" value="Cu_amine_oxidase"/>
</dbReference>
<comment type="caution">
    <text evidence="15">The sequence shown here is derived from an EMBL/GenBank/DDBJ whole genome shotgun (WGS) entry which is preliminary data.</text>
</comment>
<evidence type="ECO:0000256" key="6">
    <source>
        <dbReference type="ARBA" id="ARBA00023002"/>
    </source>
</evidence>
<comment type="PTM">
    <text evidence="10 11">Topaquinone (TPQ) is generated by copper-dependent autoxidation of a specific tyrosyl residue.</text>
</comment>
<keyword evidence="4 11" id="KW-0479">Metal-binding</keyword>
<dbReference type="Gene3D" id="3.10.450.40">
    <property type="match status" value="2"/>
</dbReference>
<evidence type="ECO:0000256" key="9">
    <source>
        <dbReference type="PIRSR" id="PIRSR600269-50"/>
    </source>
</evidence>
<evidence type="ECO:0000259" key="13">
    <source>
        <dbReference type="Pfam" id="PF01179"/>
    </source>
</evidence>
<dbReference type="Pfam" id="PF02727">
    <property type="entry name" value="Cu_amine_oxidN2"/>
    <property type="match status" value="1"/>
</dbReference>
<evidence type="ECO:0000313" key="15">
    <source>
        <dbReference type="EMBL" id="KZZ92798.1"/>
    </source>
</evidence>
<dbReference type="Proteomes" id="UP000078544">
    <property type="component" value="Unassembled WGS sequence"/>
</dbReference>
<dbReference type="AlphaFoldDB" id="A0A167ZL01"/>
<dbReference type="FunFam" id="2.70.98.20:FF:000001">
    <property type="entry name" value="Amine oxidase"/>
    <property type="match status" value="1"/>
</dbReference>
<keyword evidence="8" id="KW-1015">Disulfide bond</keyword>
<comment type="subunit">
    <text evidence="3">Homodimer.</text>
</comment>
<feature type="domain" description="Copper amine oxidase catalytic" evidence="13">
    <location>
        <begin position="251"/>
        <end position="674"/>
    </location>
</feature>
<feature type="modified residue" description="2',4',5'-topaquinone" evidence="10">
    <location>
        <position position="408"/>
    </location>
</feature>
<evidence type="ECO:0000256" key="3">
    <source>
        <dbReference type="ARBA" id="ARBA00011738"/>
    </source>
</evidence>
<dbReference type="PANTHER" id="PTHR10638:SF33">
    <property type="entry name" value="AMINE OXIDASE"/>
    <property type="match status" value="1"/>
</dbReference>
<feature type="region of interest" description="Disordered" evidence="12">
    <location>
        <begin position="231"/>
        <end position="252"/>
    </location>
</feature>
<evidence type="ECO:0000256" key="7">
    <source>
        <dbReference type="ARBA" id="ARBA00023008"/>
    </source>
</evidence>
<evidence type="ECO:0000256" key="8">
    <source>
        <dbReference type="ARBA" id="ARBA00023157"/>
    </source>
</evidence>
<reference evidence="15 16" key="1">
    <citation type="journal article" date="2016" name="Genome Biol. Evol.">
        <title>Divergent and convergent evolution of fungal pathogenicity.</title>
        <authorList>
            <person name="Shang Y."/>
            <person name="Xiao G."/>
            <person name="Zheng P."/>
            <person name="Cen K."/>
            <person name="Zhan S."/>
            <person name="Wang C."/>
        </authorList>
    </citation>
    <scope>NUCLEOTIDE SEQUENCE [LARGE SCALE GENOMIC DNA]</scope>
    <source>
        <strain evidence="15 16">RCEF 2490</strain>
    </source>
</reference>
<organism evidence="15 16">
    <name type="scientific">Moelleriella libera RCEF 2490</name>
    <dbReference type="NCBI Taxonomy" id="1081109"/>
    <lineage>
        <taxon>Eukaryota</taxon>
        <taxon>Fungi</taxon>
        <taxon>Dikarya</taxon>
        <taxon>Ascomycota</taxon>
        <taxon>Pezizomycotina</taxon>
        <taxon>Sordariomycetes</taxon>
        <taxon>Hypocreomycetidae</taxon>
        <taxon>Hypocreales</taxon>
        <taxon>Clavicipitaceae</taxon>
        <taxon>Moelleriella</taxon>
    </lineage>
</organism>
<comment type="similarity">
    <text evidence="2 11">Belongs to the copper/topaquinone oxidase family.</text>
</comment>
<evidence type="ECO:0000256" key="2">
    <source>
        <dbReference type="ARBA" id="ARBA00007983"/>
    </source>
</evidence>
<accession>A0A167ZL01</accession>
<dbReference type="PANTHER" id="PTHR10638">
    <property type="entry name" value="COPPER AMINE OXIDASE"/>
    <property type="match status" value="1"/>
</dbReference>
<evidence type="ECO:0000256" key="5">
    <source>
        <dbReference type="ARBA" id="ARBA00022772"/>
    </source>
</evidence>
<comment type="cofactor">
    <cofactor evidence="1">
        <name>Cu cation</name>
        <dbReference type="ChEBI" id="CHEBI:23378"/>
    </cofactor>
</comment>
<dbReference type="GO" id="GO:0048038">
    <property type="term" value="F:quinone binding"/>
    <property type="evidence" value="ECO:0007669"/>
    <property type="project" value="InterPro"/>
</dbReference>
<feature type="domain" description="Copper amine oxidase N2-terminal" evidence="14">
    <location>
        <begin position="6"/>
        <end position="97"/>
    </location>
</feature>
<evidence type="ECO:0000256" key="4">
    <source>
        <dbReference type="ARBA" id="ARBA00022723"/>
    </source>
</evidence>
<evidence type="ECO:0000259" key="14">
    <source>
        <dbReference type="Pfam" id="PF02727"/>
    </source>
</evidence>
<dbReference type="Gene3D" id="2.70.98.20">
    <property type="entry name" value="Copper amine oxidase, catalytic domain"/>
    <property type="match status" value="1"/>
</dbReference>
<dbReference type="STRING" id="1081109.A0A167ZL01"/>
<gene>
    <name evidence="15" type="ORF">AAL_05830</name>
</gene>
<feature type="active site" description="Schiff-base intermediate with substrate; via topaquinone" evidence="9">
    <location>
        <position position="408"/>
    </location>
</feature>
<dbReference type="InterPro" id="IPR036460">
    <property type="entry name" value="Cu_amine_oxidase_C_sf"/>
</dbReference>
<evidence type="ECO:0000256" key="10">
    <source>
        <dbReference type="PIRSR" id="PIRSR600269-51"/>
    </source>
</evidence>
<feature type="compositionally biased region" description="Basic and acidic residues" evidence="12">
    <location>
        <begin position="231"/>
        <end position="242"/>
    </location>
</feature>